<comment type="similarity">
    <text evidence="1 8">Belongs to the cytochrome P450 family.</text>
</comment>
<dbReference type="GO" id="GO:0004497">
    <property type="term" value="F:monooxygenase activity"/>
    <property type="evidence" value="ECO:0007669"/>
    <property type="project" value="UniProtKB-KW"/>
</dbReference>
<feature type="transmembrane region" description="Helical" evidence="9">
    <location>
        <begin position="12"/>
        <end position="31"/>
    </location>
</feature>
<keyword evidence="3 7" id="KW-0479">Metal-binding</keyword>
<keyword evidence="4 8" id="KW-0560">Oxidoreductase</keyword>
<dbReference type="PANTHER" id="PTHR47944">
    <property type="entry name" value="CYTOCHROME P450 98A9"/>
    <property type="match status" value="1"/>
</dbReference>
<dbReference type="InterPro" id="IPR002401">
    <property type="entry name" value="Cyt_P450_E_grp-I"/>
</dbReference>
<keyword evidence="5 7" id="KW-0408">Iron</keyword>
<dbReference type="Pfam" id="PF00067">
    <property type="entry name" value="p450"/>
    <property type="match status" value="1"/>
</dbReference>
<organism evidence="10 11">
    <name type="scientific">Rhynchospora pubera</name>
    <dbReference type="NCBI Taxonomy" id="906938"/>
    <lineage>
        <taxon>Eukaryota</taxon>
        <taxon>Viridiplantae</taxon>
        <taxon>Streptophyta</taxon>
        <taxon>Embryophyta</taxon>
        <taxon>Tracheophyta</taxon>
        <taxon>Spermatophyta</taxon>
        <taxon>Magnoliopsida</taxon>
        <taxon>Liliopsida</taxon>
        <taxon>Poales</taxon>
        <taxon>Cyperaceae</taxon>
        <taxon>Cyperoideae</taxon>
        <taxon>Rhynchosporeae</taxon>
        <taxon>Rhynchospora</taxon>
    </lineage>
</organism>
<dbReference type="Gene3D" id="1.10.630.10">
    <property type="entry name" value="Cytochrome P450"/>
    <property type="match status" value="1"/>
</dbReference>
<accession>A0AAV8HCI4</accession>
<dbReference type="GO" id="GO:0044550">
    <property type="term" value="P:secondary metabolite biosynthetic process"/>
    <property type="evidence" value="ECO:0007669"/>
    <property type="project" value="UniProtKB-ARBA"/>
</dbReference>
<dbReference type="FunFam" id="1.10.630.10:FF:000037">
    <property type="entry name" value="Cytochrome P450 9"/>
    <property type="match status" value="1"/>
</dbReference>
<feature type="binding site" description="axial binding residue" evidence="7">
    <location>
        <position position="469"/>
    </location>
    <ligand>
        <name>heme</name>
        <dbReference type="ChEBI" id="CHEBI:30413"/>
    </ligand>
    <ligandPart>
        <name>Fe</name>
        <dbReference type="ChEBI" id="CHEBI:18248"/>
    </ligandPart>
</feature>
<evidence type="ECO:0000256" key="5">
    <source>
        <dbReference type="ARBA" id="ARBA00023004"/>
    </source>
</evidence>
<keyword evidence="11" id="KW-1185">Reference proteome</keyword>
<dbReference type="Proteomes" id="UP001140206">
    <property type="component" value="Chromosome 1"/>
</dbReference>
<comment type="caution">
    <text evidence="10">The sequence shown here is derived from an EMBL/GenBank/DDBJ whole genome shotgun (WGS) entry which is preliminary data.</text>
</comment>
<dbReference type="AlphaFoldDB" id="A0AAV8HCI4"/>
<evidence type="ECO:0000256" key="2">
    <source>
        <dbReference type="ARBA" id="ARBA00022617"/>
    </source>
</evidence>
<protein>
    <submittedName>
        <fullName evidence="10">Cytochrome P450</fullName>
    </submittedName>
</protein>
<dbReference type="GO" id="GO:0020037">
    <property type="term" value="F:heme binding"/>
    <property type="evidence" value="ECO:0007669"/>
    <property type="project" value="InterPro"/>
</dbReference>
<dbReference type="InterPro" id="IPR001128">
    <property type="entry name" value="Cyt_P450"/>
</dbReference>
<dbReference type="PRINTS" id="PR00463">
    <property type="entry name" value="EP450I"/>
</dbReference>
<evidence type="ECO:0000256" key="7">
    <source>
        <dbReference type="PIRSR" id="PIRSR602401-1"/>
    </source>
</evidence>
<dbReference type="EMBL" id="JAMFTS010000001">
    <property type="protein sequence ID" value="KAJ4813011.1"/>
    <property type="molecule type" value="Genomic_DNA"/>
</dbReference>
<keyword evidence="9" id="KW-0472">Membrane</keyword>
<keyword evidence="2 7" id="KW-0349">Heme</keyword>
<keyword evidence="9" id="KW-0812">Transmembrane</keyword>
<evidence type="ECO:0000256" key="3">
    <source>
        <dbReference type="ARBA" id="ARBA00022723"/>
    </source>
</evidence>
<dbReference type="GO" id="GO:0016705">
    <property type="term" value="F:oxidoreductase activity, acting on paired donors, with incorporation or reduction of molecular oxygen"/>
    <property type="evidence" value="ECO:0007669"/>
    <property type="project" value="InterPro"/>
</dbReference>
<keyword evidence="9" id="KW-1133">Transmembrane helix</keyword>
<evidence type="ECO:0000256" key="1">
    <source>
        <dbReference type="ARBA" id="ARBA00010617"/>
    </source>
</evidence>
<evidence type="ECO:0000256" key="6">
    <source>
        <dbReference type="ARBA" id="ARBA00023033"/>
    </source>
</evidence>
<sequence>MAKYGVLISSTSHLIFLATICLLPILLLFVFRKRTKSKQCSARLLPPGPKPWPFINNIHQLIFKKKPFYQWIHRFMEEKKTHIACVRFGDVHVIPIVSPKIALEVVRKNDATFASRPTSFAAHMFSKGYKSAALTPSGDQWKKMRKILTSEIVCPKRHRFFHDKRAEEANNLIHYVFNKAKRFEQVDIRVVARHYCGNVIRNLVFNKRYFRKPVHDCGPGADEIEHVNALFTSLEYLYAFSISDYYPQLIGLNLDGHETFIKAACETFKKFHDPIVDERVELWRESENQEREPEDFLDILIMLCDQEGRPLLTPDEIKAQSIEIMIAAVDNPSNAVEWILAEMMKNPDILQIAVNEIDYVVGKDRLVQEADIPRLNYLKACIREAFRLHPMDPFNVPHVAMEETNLAGYFIPKGSHVLLSRVGLGRNPDIWHEPLEFKPERHLDVGRSDVVLSEPDVRFISFSTGRRGCIALNLGTAMTVMLLARLLQGFSWSMPHGLSTIDLVESDKNLKLAKPLVLQAEPRLPLFMYTPEKCLEAAVPDRSC</sequence>
<evidence type="ECO:0000256" key="4">
    <source>
        <dbReference type="ARBA" id="ARBA00023002"/>
    </source>
</evidence>
<dbReference type="GO" id="GO:0005506">
    <property type="term" value="F:iron ion binding"/>
    <property type="evidence" value="ECO:0007669"/>
    <property type="project" value="InterPro"/>
</dbReference>
<dbReference type="InterPro" id="IPR036396">
    <property type="entry name" value="Cyt_P450_sf"/>
</dbReference>
<dbReference type="PROSITE" id="PS00086">
    <property type="entry name" value="CYTOCHROME_P450"/>
    <property type="match status" value="1"/>
</dbReference>
<dbReference type="PANTHER" id="PTHR47944:SF4">
    <property type="entry name" value="OS09G0441700 PROTEIN"/>
    <property type="match status" value="1"/>
</dbReference>
<proteinExistence type="inferred from homology"/>
<evidence type="ECO:0000256" key="9">
    <source>
        <dbReference type="SAM" id="Phobius"/>
    </source>
</evidence>
<gene>
    <name evidence="10" type="ORF">LUZ62_025577</name>
</gene>
<dbReference type="InterPro" id="IPR017972">
    <property type="entry name" value="Cyt_P450_CS"/>
</dbReference>
<keyword evidence="6 8" id="KW-0503">Monooxygenase</keyword>
<comment type="cofactor">
    <cofactor evidence="7">
        <name>heme</name>
        <dbReference type="ChEBI" id="CHEBI:30413"/>
    </cofactor>
</comment>
<evidence type="ECO:0000313" key="11">
    <source>
        <dbReference type="Proteomes" id="UP001140206"/>
    </source>
</evidence>
<name>A0AAV8HCI4_9POAL</name>
<evidence type="ECO:0000256" key="8">
    <source>
        <dbReference type="RuleBase" id="RU000461"/>
    </source>
</evidence>
<reference evidence="10" key="1">
    <citation type="submission" date="2022-08" db="EMBL/GenBank/DDBJ databases">
        <authorList>
            <person name="Marques A."/>
        </authorList>
    </citation>
    <scope>NUCLEOTIDE SEQUENCE</scope>
    <source>
        <strain evidence="10">RhyPub2mFocal</strain>
        <tissue evidence="10">Leaves</tissue>
    </source>
</reference>
<dbReference type="SUPFAM" id="SSF48264">
    <property type="entry name" value="Cytochrome P450"/>
    <property type="match status" value="1"/>
</dbReference>
<evidence type="ECO:0000313" key="10">
    <source>
        <dbReference type="EMBL" id="KAJ4813011.1"/>
    </source>
</evidence>